<comment type="caution">
    <text evidence="1">The sequence shown here is derived from an EMBL/GenBank/DDBJ whole genome shotgun (WGS) entry which is preliminary data.</text>
</comment>
<accession>A0A0F8XUC7</accession>
<dbReference type="EMBL" id="LAZR01057212">
    <property type="protein sequence ID" value="KKK72533.1"/>
    <property type="molecule type" value="Genomic_DNA"/>
</dbReference>
<organism evidence="1">
    <name type="scientific">marine sediment metagenome</name>
    <dbReference type="NCBI Taxonomy" id="412755"/>
    <lineage>
        <taxon>unclassified sequences</taxon>
        <taxon>metagenomes</taxon>
        <taxon>ecological metagenomes</taxon>
    </lineage>
</organism>
<proteinExistence type="predicted"/>
<protein>
    <recommendedName>
        <fullName evidence="2">LamG-like jellyroll fold domain-containing protein</fullName>
    </recommendedName>
</protein>
<gene>
    <name evidence="1" type="ORF">LCGC14_2902910</name>
</gene>
<reference evidence="1" key="1">
    <citation type="journal article" date="2015" name="Nature">
        <title>Complex archaea that bridge the gap between prokaryotes and eukaryotes.</title>
        <authorList>
            <person name="Spang A."/>
            <person name="Saw J.H."/>
            <person name="Jorgensen S.L."/>
            <person name="Zaremba-Niedzwiedzka K."/>
            <person name="Martijn J."/>
            <person name="Lind A.E."/>
            <person name="van Eijk R."/>
            <person name="Schleper C."/>
            <person name="Guy L."/>
            <person name="Ettema T.J."/>
        </authorList>
    </citation>
    <scope>NUCLEOTIDE SEQUENCE</scope>
</reference>
<dbReference type="InterPro" id="IPR013320">
    <property type="entry name" value="ConA-like_dom_sf"/>
</dbReference>
<dbReference type="SUPFAM" id="SSF49899">
    <property type="entry name" value="Concanavalin A-like lectins/glucanases"/>
    <property type="match status" value="1"/>
</dbReference>
<dbReference type="AlphaFoldDB" id="A0A0F8XUC7"/>
<feature type="non-terminal residue" evidence="1">
    <location>
        <position position="205"/>
    </location>
</feature>
<evidence type="ECO:0008006" key="2">
    <source>
        <dbReference type="Google" id="ProtNLM"/>
    </source>
</evidence>
<name>A0A0F8XUC7_9ZZZZ</name>
<dbReference type="Pfam" id="PF13385">
    <property type="entry name" value="Laminin_G_3"/>
    <property type="match status" value="1"/>
</dbReference>
<dbReference type="Gene3D" id="2.60.120.200">
    <property type="match status" value="1"/>
</dbReference>
<sequence length="205" mass="21922">MGTHIGSGQSRVDPVQTFKLLDEIVTVLGSTKVFFWPLLEATGAIVTTYKNENHRLTATDAGADGFHPFKHPGGIHSYLFTTGDDQHLLGSDAANASFASNADYSIGAFILPEDITTTTIISKYDVNTQREYRLGIDGSGNTELEAYDETNNQDRTGASDTVLTADQWSFVVATFDGADSDTSMTFYLNGAADGTGNTESGAAWA</sequence>
<evidence type="ECO:0000313" key="1">
    <source>
        <dbReference type="EMBL" id="KKK72533.1"/>
    </source>
</evidence>